<comment type="subcellular location">
    <subcellularLocation>
        <location evidence="1">Membrane</location>
        <topology evidence="1">Multi-pass membrane protein</topology>
    </subcellularLocation>
</comment>
<evidence type="ECO:0000256" key="4">
    <source>
        <dbReference type="ARBA" id="ARBA00022989"/>
    </source>
</evidence>
<keyword evidence="4 7" id="KW-1133">Transmembrane helix</keyword>
<protein>
    <recommendedName>
        <fullName evidence="10">Cleft lip and palate associated transmembrane protein</fullName>
    </recommendedName>
</protein>
<evidence type="ECO:0000256" key="6">
    <source>
        <dbReference type="SAM" id="MobiDB-lite"/>
    </source>
</evidence>
<evidence type="ECO:0000256" key="7">
    <source>
        <dbReference type="SAM" id="Phobius"/>
    </source>
</evidence>
<sequence length="488" mass="56272">MTQNLLTGQTAASADETRYAQNPKGEIVSHWHPNLTINIVADHTGWTPGAVPSPLDSYVDFTDDGTQYKPIVYFNTYWNLVREYSPINKTTKSLNLTLTFQPITLFKWQMYSAQQMRSKWMSGIVGDAFGEEEEEEDQDSLKEALLETSPYLLGITFAVSLLHTVFEFLAFKNDIQFWKNKKSLEGLSVRSVLFNLFQSGVVLLYIFDNDANTIVRISVCVGMLIDLWKIPKVLDITVDRENKIFGIIPRVTFADKGSYVESSTKVYDDLAFKYLSVALFPLLAGYGVYSLMYNEHRGWYSFVLSMMYGFLLTFGFIMMTPQLFINYKLKSVAHLPWRMLTYKFLNTFIDDMFAFVIKMPTLYRIGCFRDDVVFCVFLYQRYIYRVDPTRTNEFGFSKEELDAAGDRVRDDKVKEIEPKKEEEKEEADVEEDEEGETQTESCEGEEEDEDGGEGDEDEDEGEGEEEEDGWKSKEKKTANLRKRANKGN</sequence>
<feature type="transmembrane region" description="Helical" evidence="7">
    <location>
        <begin position="151"/>
        <end position="171"/>
    </location>
</feature>
<name>A0A7R9BSW9_9CRUS</name>
<evidence type="ECO:0000256" key="3">
    <source>
        <dbReference type="ARBA" id="ARBA00022692"/>
    </source>
</evidence>
<evidence type="ECO:0000256" key="2">
    <source>
        <dbReference type="ARBA" id="ARBA00009310"/>
    </source>
</evidence>
<dbReference type="EMBL" id="CAJPEX010001689">
    <property type="protein sequence ID" value="CAG0919715.1"/>
    <property type="molecule type" value="Genomic_DNA"/>
</dbReference>
<dbReference type="OrthoDB" id="378564at2759"/>
<dbReference type="GO" id="GO:0012505">
    <property type="term" value="C:endomembrane system"/>
    <property type="evidence" value="ECO:0007669"/>
    <property type="project" value="TreeGrafter"/>
</dbReference>
<keyword evidence="5 7" id="KW-0472">Membrane</keyword>
<feature type="compositionally biased region" description="Basic and acidic residues" evidence="6">
    <location>
        <begin position="407"/>
        <end position="422"/>
    </location>
</feature>
<dbReference type="Proteomes" id="UP000678499">
    <property type="component" value="Unassembled WGS sequence"/>
</dbReference>
<evidence type="ECO:0000313" key="9">
    <source>
        <dbReference type="Proteomes" id="UP000678499"/>
    </source>
</evidence>
<feature type="transmembrane region" description="Helical" evidence="7">
    <location>
        <begin position="274"/>
        <end position="293"/>
    </location>
</feature>
<comment type="similarity">
    <text evidence="2">Belongs to the CLPTM1 family.</text>
</comment>
<evidence type="ECO:0008006" key="10">
    <source>
        <dbReference type="Google" id="ProtNLM"/>
    </source>
</evidence>
<feature type="compositionally biased region" description="Basic residues" evidence="6">
    <location>
        <begin position="478"/>
        <end position="488"/>
    </location>
</feature>
<dbReference type="EMBL" id="OA883726">
    <property type="protein sequence ID" value="CAD7279563.1"/>
    <property type="molecule type" value="Genomic_DNA"/>
</dbReference>
<dbReference type="Pfam" id="PF05602">
    <property type="entry name" value="CLPTM1"/>
    <property type="match status" value="1"/>
</dbReference>
<dbReference type="GO" id="GO:0016020">
    <property type="term" value="C:membrane"/>
    <property type="evidence" value="ECO:0007669"/>
    <property type="project" value="UniProtKB-SubCell"/>
</dbReference>
<feature type="transmembrane region" description="Helical" evidence="7">
    <location>
        <begin position="192"/>
        <end position="207"/>
    </location>
</feature>
<keyword evidence="9" id="KW-1185">Reference proteome</keyword>
<keyword evidence="3 7" id="KW-0812">Transmembrane</keyword>
<feature type="region of interest" description="Disordered" evidence="6">
    <location>
        <begin position="407"/>
        <end position="488"/>
    </location>
</feature>
<organism evidence="8">
    <name type="scientific">Notodromas monacha</name>
    <dbReference type="NCBI Taxonomy" id="399045"/>
    <lineage>
        <taxon>Eukaryota</taxon>
        <taxon>Metazoa</taxon>
        <taxon>Ecdysozoa</taxon>
        <taxon>Arthropoda</taxon>
        <taxon>Crustacea</taxon>
        <taxon>Oligostraca</taxon>
        <taxon>Ostracoda</taxon>
        <taxon>Podocopa</taxon>
        <taxon>Podocopida</taxon>
        <taxon>Cypridocopina</taxon>
        <taxon>Cypridoidea</taxon>
        <taxon>Cyprididae</taxon>
        <taxon>Notodromas</taxon>
    </lineage>
</organism>
<dbReference type="PANTHER" id="PTHR21347:SF14">
    <property type="entry name" value="LIPID SCRAMBLASE CLPTM1-RELATED"/>
    <property type="match status" value="1"/>
</dbReference>
<proteinExistence type="inferred from homology"/>
<evidence type="ECO:0000256" key="5">
    <source>
        <dbReference type="ARBA" id="ARBA00023136"/>
    </source>
</evidence>
<reference evidence="8" key="1">
    <citation type="submission" date="2020-11" db="EMBL/GenBank/DDBJ databases">
        <authorList>
            <person name="Tran Van P."/>
        </authorList>
    </citation>
    <scope>NUCLEOTIDE SEQUENCE</scope>
</reference>
<accession>A0A7R9BSW9</accession>
<dbReference type="AlphaFoldDB" id="A0A7R9BSW9"/>
<evidence type="ECO:0000256" key="1">
    <source>
        <dbReference type="ARBA" id="ARBA00004141"/>
    </source>
</evidence>
<gene>
    <name evidence="8" type="ORF">NMOB1V02_LOCUS7232</name>
</gene>
<evidence type="ECO:0000313" key="8">
    <source>
        <dbReference type="EMBL" id="CAD7279563.1"/>
    </source>
</evidence>
<feature type="transmembrane region" description="Helical" evidence="7">
    <location>
        <begin position="299"/>
        <end position="320"/>
    </location>
</feature>
<dbReference type="InterPro" id="IPR008429">
    <property type="entry name" value="CLPTM1"/>
</dbReference>
<dbReference type="PANTHER" id="PTHR21347">
    <property type="entry name" value="CLEFT LIP AND PALATE ASSOCIATED TRANSMEMBRANE PROTEIN-RELATED"/>
    <property type="match status" value="1"/>
</dbReference>
<feature type="compositionally biased region" description="Acidic residues" evidence="6">
    <location>
        <begin position="423"/>
        <end position="468"/>
    </location>
</feature>